<dbReference type="AlphaFoldDB" id="A0A501PNM8"/>
<organism evidence="10 11">
    <name type="scientific">Emcibacter nanhaiensis</name>
    <dbReference type="NCBI Taxonomy" id="1505037"/>
    <lineage>
        <taxon>Bacteria</taxon>
        <taxon>Pseudomonadati</taxon>
        <taxon>Pseudomonadota</taxon>
        <taxon>Alphaproteobacteria</taxon>
        <taxon>Emcibacterales</taxon>
        <taxon>Emcibacteraceae</taxon>
        <taxon>Emcibacter</taxon>
    </lineage>
</organism>
<dbReference type="Pfam" id="PF22692">
    <property type="entry name" value="LlgE_F_G_D1"/>
    <property type="match status" value="1"/>
</dbReference>
<comment type="function">
    <text evidence="5">A flexible structure which links the flagellar filament to the drive apparatus in the basal body.</text>
</comment>
<dbReference type="Gene3D" id="2.60.98.20">
    <property type="entry name" value="Flagellar hook protein FlgE"/>
    <property type="match status" value="1"/>
</dbReference>
<evidence type="ECO:0000259" key="7">
    <source>
        <dbReference type="Pfam" id="PF06429"/>
    </source>
</evidence>
<dbReference type="GO" id="GO:0071978">
    <property type="term" value="P:bacterial-type flagellum-dependent swarming motility"/>
    <property type="evidence" value="ECO:0007669"/>
    <property type="project" value="TreeGrafter"/>
</dbReference>
<keyword evidence="10" id="KW-0282">Flagellum</keyword>
<feature type="domain" description="Flagellar hook protein FlgE D2" evidence="8">
    <location>
        <begin position="195"/>
        <end position="331"/>
    </location>
</feature>
<dbReference type="InterPro" id="IPR037925">
    <property type="entry name" value="FlgE/F/G-like"/>
</dbReference>
<gene>
    <name evidence="10" type="ORF">FIV46_07435</name>
</gene>
<evidence type="ECO:0000256" key="4">
    <source>
        <dbReference type="ARBA" id="ARBA00023143"/>
    </source>
</evidence>
<dbReference type="RefSeq" id="WP_139939978.1">
    <property type="nucleotide sequence ID" value="NZ_JBHSYP010000003.1"/>
</dbReference>
<proteinExistence type="inferred from homology"/>
<evidence type="ECO:0000259" key="8">
    <source>
        <dbReference type="Pfam" id="PF07559"/>
    </source>
</evidence>
<keyword evidence="4 5" id="KW-0975">Bacterial flagellum</keyword>
<evidence type="ECO:0000256" key="5">
    <source>
        <dbReference type="RuleBase" id="RU362116"/>
    </source>
</evidence>
<dbReference type="NCBIfam" id="TIGR03506">
    <property type="entry name" value="FlgEFG_subfam"/>
    <property type="match status" value="1"/>
</dbReference>
<dbReference type="GO" id="GO:0005829">
    <property type="term" value="C:cytosol"/>
    <property type="evidence" value="ECO:0007669"/>
    <property type="project" value="TreeGrafter"/>
</dbReference>
<feature type="domain" description="Flagellar basal body rod protein N-terminal" evidence="6">
    <location>
        <begin position="7"/>
        <end position="37"/>
    </location>
</feature>
<dbReference type="PANTHER" id="PTHR30435:SF1">
    <property type="entry name" value="FLAGELLAR HOOK PROTEIN FLGE"/>
    <property type="match status" value="1"/>
</dbReference>
<evidence type="ECO:0000313" key="11">
    <source>
        <dbReference type="Proteomes" id="UP000319148"/>
    </source>
</evidence>
<evidence type="ECO:0000259" key="6">
    <source>
        <dbReference type="Pfam" id="PF00460"/>
    </source>
</evidence>
<comment type="caution">
    <text evidence="10">The sequence shown here is derived from an EMBL/GenBank/DDBJ whole genome shotgun (WGS) entry which is preliminary data.</text>
</comment>
<keyword evidence="10" id="KW-0969">Cilium</keyword>
<dbReference type="InterPro" id="IPR010930">
    <property type="entry name" value="Flg_bb/hook_C_dom"/>
</dbReference>
<dbReference type="Pfam" id="PF06429">
    <property type="entry name" value="Flg_bbr_C"/>
    <property type="match status" value="1"/>
</dbReference>
<accession>A0A501PNM8</accession>
<dbReference type="OrthoDB" id="8372879at2"/>
<dbReference type="SUPFAM" id="SSF117143">
    <property type="entry name" value="Flagellar hook protein flgE"/>
    <property type="match status" value="1"/>
</dbReference>
<keyword evidence="11" id="KW-1185">Reference proteome</keyword>
<dbReference type="InterPro" id="IPR053967">
    <property type="entry name" value="LlgE_F_G-like_D1"/>
</dbReference>
<dbReference type="InterPro" id="IPR037058">
    <property type="entry name" value="Falgellar_hook_FlgE_sf"/>
</dbReference>
<dbReference type="Proteomes" id="UP000319148">
    <property type="component" value="Unassembled WGS sequence"/>
</dbReference>
<evidence type="ECO:0000313" key="10">
    <source>
        <dbReference type="EMBL" id="TPD62023.1"/>
    </source>
</evidence>
<feature type="domain" description="Flagellar hook protein FlgE/F/G-like D1" evidence="9">
    <location>
        <begin position="86"/>
        <end position="141"/>
    </location>
</feature>
<dbReference type="InterPro" id="IPR011491">
    <property type="entry name" value="FlgE_D2"/>
</dbReference>
<dbReference type="Pfam" id="PF07559">
    <property type="entry name" value="FlgE_D2"/>
    <property type="match status" value="1"/>
</dbReference>
<evidence type="ECO:0000259" key="9">
    <source>
        <dbReference type="Pfam" id="PF22692"/>
    </source>
</evidence>
<dbReference type="PANTHER" id="PTHR30435">
    <property type="entry name" value="FLAGELLAR PROTEIN"/>
    <property type="match status" value="1"/>
</dbReference>
<sequence>MSLYASLYSGVSGLSAYSSALGMISDNIVNVNTIGYKETRASFTTLVTESRSTTSYSPGGVQSIPQSLISRQGLLQSSASATDLSIDGAGFFVVGETPSAVTESSSISFTRAGSFTPDEEGYLKNTAGLYLMGFPIASDGTITQNREISALQPINVSGLTGTAEASTSVTLRANLQSTQPISAQEATYTGLAGFSMADGSVTSDFQRDVTVYDSLGTAHTVTIAALKSSTANEWHVELFVDPAAEVSTVAPLHNGQIATGTLAFNSDGTIDLSNTSAALLNPVGVTWTTSGSNGALADPSTLTFDFGTDGTGDGFTQFDSLSTLISSSVDGAVFGNVTGVSIGEDGVVTALFDNGLTREVAQLPVAVFQNPDGLTRRQGNSYTVSDQSGEFALQIAGTGGAGFVAPSTLEASTVDLSKEFTELITTQRAFSASTKIITTADEMLSELNNIKR</sequence>
<keyword evidence="10" id="KW-0966">Cell projection</keyword>
<dbReference type="GO" id="GO:0009425">
    <property type="term" value="C:bacterial-type flagellum basal body"/>
    <property type="evidence" value="ECO:0007669"/>
    <property type="project" value="UniProtKB-SubCell"/>
</dbReference>
<dbReference type="Pfam" id="PF00460">
    <property type="entry name" value="Flg_bb_rod"/>
    <property type="match status" value="1"/>
</dbReference>
<evidence type="ECO:0000256" key="2">
    <source>
        <dbReference type="ARBA" id="ARBA00009677"/>
    </source>
</evidence>
<reference evidence="11" key="1">
    <citation type="submission" date="2019-06" db="EMBL/GenBank/DDBJ databases">
        <title>The complete genome of Emcibacter congregatus ZYLT.</title>
        <authorList>
            <person name="Zhao Z."/>
        </authorList>
    </citation>
    <scope>NUCLEOTIDE SEQUENCE [LARGE SCALE GENOMIC DNA]</scope>
    <source>
        <strain evidence="11">MCCC 1A06723</strain>
    </source>
</reference>
<dbReference type="InterPro" id="IPR020013">
    <property type="entry name" value="Flagellar_FlgE/F/G"/>
</dbReference>
<evidence type="ECO:0000256" key="1">
    <source>
        <dbReference type="ARBA" id="ARBA00004117"/>
    </source>
</evidence>
<evidence type="ECO:0000256" key="3">
    <source>
        <dbReference type="ARBA" id="ARBA00019015"/>
    </source>
</evidence>
<feature type="domain" description="Flagellar basal-body/hook protein C-terminal" evidence="7">
    <location>
        <begin position="408"/>
        <end position="450"/>
    </location>
</feature>
<name>A0A501PNM8_9PROT</name>
<comment type="subcellular location">
    <subcellularLocation>
        <location evidence="1 5">Bacterial flagellum basal body</location>
    </subcellularLocation>
</comment>
<dbReference type="InterPro" id="IPR001444">
    <property type="entry name" value="Flag_bb_rod_N"/>
</dbReference>
<dbReference type="GO" id="GO:0009424">
    <property type="term" value="C:bacterial-type flagellum hook"/>
    <property type="evidence" value="ECO:0007669"/>
    <property type="project" value="TreeGrafter"/>
</dbReference>
<comment type="similarity">
    <text evidence="2 5">Belongs to the flagella basal body rod proteins family.</text>
</comment>
<protein>
    <recommendedName>
        <fullName evidence="3 5">Flagellar hook protein FlgE</fullName>
    </recommendedName>
</protein>
<dbReference type="EMBL" id="VFIY01000005">
    <property type="protein sequence ID" value="TPD62023.1"/>
    <property type="molecule type" value="Genomic_DNA"/>
</dbReference>